<accession>A0A7K3TID6</accession>
<dbReference type="EMBL" id="WHZY01000009">
    <property type="protein sequence ID" value="NEG78666.1"/>
    <property type="molecule type" value="Genomic_DNA"/>
</dbReference>
<feature type="transmembrane region" description="Helical" evidence="1">
    <location>
        <begin position="397"/>
        <end position="415"/>
    </location>
</feature>
<keyword evidence="1" id="KW-0472">Membrane</keyword>
<feature type="transmembrane region" description="Helical" evidence="1">
    <location>
        <begin position="687"/>
        <end position="706"/>
    </location>
</feature>
<protein>
    <recommendedName>
        <fullName evidence="4">Glycosyltransferase</fullName>
    </recommendedName>
</protein>
<keyword evidence="3" id="KW-1185">Reference proteome</keyword>
<feature type="transmembrane region" description="Helical" evidence="1">
    <location>
        <begin position="197"/>
        <end position="217"/>
    </location>
</feature>
<comment type="caution">
    <text evidence="2">The sequence shown here is derived from an EMBL/GenBank/DDBJ whole genome shotgun (WGS) entry which is preliminary data.</text>
</comment>
<gene>
    <name evidence="2" type="ORF">GFD22_06740</name>
</gene>
<feature type="transmembrane region" description="Helical" evidence="1">
    <location>
        <begin position="503"/>
        <end position="525"/>
    </location>
</feature>
<dbReference type="AlphaFoldDB" id="A0A7K3TID6"/>
<evidence type="ECO:0000313" key="3">
    <source>
        <dbReference type="Proteomes" id="UP000469763"/>
    </source>
</evidence>
<reference evidence="2 3" key="1">
    <citation type="submission" date="2019-10" db="EMBL/GenBank/DDBJ databases">
        <title>Bifidobacterium from non-human primates.</title>
        <authorList>
            <person name="Modesto M."/>
        </authorList>
    </citation>
    <scope>NUCLEOTIDE SEQUENCE [LARGE SCALE GENOMIC DNA]</scope>
    <source>
        <strain evidence="2 3">TREC</strain>
    </source>
</reference>
<feature type="transmembrane region" description="Helical" evidence="1">
    <location>
        <begin position="21"/>
        <end position="42"/>
    </location>
</feature>
<proteinExistence type="predicted"/>
<dbReference type="OrthoDB" id="2062742at2"/>
<evidence type="ECO:0000313" key="2">
    <source>
        <dbReference type="EMBL" id="NEG78666.1"/>
    </source>
</evidence>
<sequence>MALPRRTDGHVPGPRCPVRCTVTGALLAVAVLVALTLEIFVFNLPTWQTAFDERPSAQIILGSGVSYGDDGRLVGAEEAEGNEQYVEIRTDSGASIDYLNVTVLPLNAERWATETDHHGQTKSKPDVVSFDVLTAQGNGTTTTWYESTAQSTVSNATDRAGYVHVAARSSAVRLRFHAGADQPLGIDEITVNPRIPFAFNAVRALLVAGILAAMVLLRPGSELYRMRLFDGSRRRCAMLAVPVAVQILLCVVAWQAAGGSDSFRGIQEQSAIGGHDFDWDQYANLADALIHGHTNLSLEVPPELSALENPYDAPSRYDAISAGMTPVYWDHAYYQGKYYSYFGVIPAIIAYMPYQLITGKWLVTSIAVLVFAVIVLVAAMALMVAIARSFFPETASVGATVMMYFLFTMGTFMMCQVTGANFYSVPGLSSMMFTLIGLSLWISAKRPTRSGGVSSTKVFLGSLCMACNLGCRPQFVLACALALPLFWNEIVHKRLLFSKRGLLPTVMAIVPFFLVFLPLLAYNYARFGSFLDFGSNYNLTGFDMTNINRPLRLMLPVAMYYLIQPPSIQGMFPFFSSPGTPLDLWAPNEPAVGGVIMLMPALLAVLLVARLRKREDRTMFAVAISCLVLAAAVVFVDAEMCGYSWRYYLDFTWLLLLPLTFVVFSIDAERKDRDAVSWTPYAKCVMTFLVVSLFVAALAHFGLLFMTSRYYSVMELNPVAYFQVADWFLMM</sequence>
<feature type="transmembrane region" description="Helical" evidence="1">
    <location>
        <begin position="475"/>
        <end position="491"/>
    </location>
</feature>
<keyword evidence="1" id="KW-1133">Transmembrane helix</keyword>
<feature type="transmembrane region" description="Helical" evidence="1">
    <location>
        <begin position="422"/>
        <end position="442"/>
    </location>
</feature>
<feature type="transmembrane region" description="Helical" evidence="1">
    <location>
        <begin position="591"/>
        <end position="611"/>
    </location>
</feature>
<feature type="transmembrane region" description="Helical" evidence="1">
    <location>
        <begin position="618"/>
        <end position="636"/>
    </location>
</feature>
<organism evidence="2 3">
    <name type="scientific">Bifidobacterium avesanii</name>
    <dbReference type="NCBI Taxonomy" id="1798157"/>
    <lineage>
        <taxon>Bacteria</taxon>
        <taxon>Bacillati</taxon>
        <taxon>Actinomycetota</taxon>
        <taxon>Actinomycetes</taxon>
        <taxon>Bifidobacteriales</taxon>
        <taxon>Bifidobacteriaceae</taxon>
        <taxon>Bifidobacterium</taxon>
    </lineage>
</organism>
<dbReference type="Proteomes" id="UP000469763">
    <property type="component" value="Unassembled WGS sequence"/>
</dbReference>
<keyword evidence="1" id="KW-0812">Transmembrane</keyword>
<evidence type="ECO:0008006" key="4">
    <source>
        <dbReference type="Google" id="ProtNLM"/>
    </source>
</evidence>
<feature type="transmembrane region" description="Helical" evidence="1">
    <location>
        <begin position="237"/>
        <end position="257"/>
    </location>
</feature>
<feature type="transmembrane region" description="Helical" evidence="1">
    <location>
        <begin position="648"/>
        <end position="666"/>
    </location>
</feature>
<evidence type="ECO:0000256" key="1">
    <source>
        <dbReference type="SAM" id="Phobius"/>
    </source>
</evidence>
<name>A0A7K3TID6_9BIFI</name>
<dbReference type="RefSeq" id="WP_152350388.1">
    <property type="nucleotide sequence ID" value="NZ_WBSN01000008.1"/>
</dbReference>
<feature type="transmembrane region" description="Helical" evidence="1">
    <location>
        <begin position="338"/>
        <end position="354"/>
    </location>
</feature>
<feature type="transmembrane region" description="Helical" evidence="1">
    <location>
        <begin position="366"/>
        <end position="391"/>
    </location>
</feature>